<proteinExistence type="predicted"/>
<comment type="caution">
    <text evidence="2">The sequence shown here is derived from an EMBL/GenBank/DDBJ whole genome shotgun (WGS) entry which is preliminary data.</text>
</comment>
<keyword evidence="1" id="KW-0812">Transmembrane</keyword>
<reference evidence="2 3" key="1">
    <citation type="submission" date="2022-04" db="EMBL/GenBank/DDBJ databases">
        <title>Proposal of a three novel species of Scandinavium, Scandinavium hiltneri, Scandinavium manionii, Scandinavium tedordense.</title>
        <authorList>
            <person name="Maddock D.W."/>
            <person name="Brady C.L."/>
            <person name="Denman S."/>
            <person name="Arnold D."/>
        </authorList>
    </citation>
    <scope>NUCLEOTIDE SEQUENCE [LARGE SCALE GENOMIC DNA]</scope>
    <source>
        <strain evidence="2 3">H11S7</strain>
    </source>
</reference>
<keyword evidence="1" id="KW-1133">Transmembrane helix</keyword>
<keyword evidence="1" id="KW-0472">Membrane</keyword>
<dbReference type="NCBIfam" id="NF041560">
    <property type="entry name" value="T6SS_Burk_ExIF"/>
    <property type="match status" value="1"/>
</dbReference>
<organism evidence="2 3">
    <name type="scientific">Scandinavium hiltneri</name>
    <dbReference type="NCBI Taxonomy" id="2926519"/>
    <lineage>
        <taxon>Bacteria</taxon>
        <taxon>Pseudomonadati</taxon>
        <taxon>Pseudomonadota</taxon>
        <taxon>Gammaproteobacteria</taxon>
        <taxon>Enterobacterales</taxon>
        <taxon>Enterobacteriaceae</taxon>
        <taxon>Scandinavium</taxon>
    </lineage>
</organism>
<evidence type="ECO:0000313" key="3">
    <source>
        <dbReference type="Proteomes" id="UP001205357"/>
    </source>
</evidence>
<accession>A0ABT2E760</accession>
<feature type="transmembrane region" description="Helical" evidence="1">
    <location>
        <begin position="226"/>
        <end position="247"/>
    </location>
</feature>
<evidence type="ECO:0000256" key="1">
    <source>
        <dbReference type="SAM" id="Phobius"/>
    </source>
</evidence>
<dbReference type="RefSeq" id="WP_258990261.1">
    <property type="nucleotide sequence ID" value="NZ_JALIGE010000076.1"/>
</dbReference>
<evidence type="ECO:0000313" key="2">
    <source>
        <dbReference type="EMBL" id="MCS2163728.1"/>
    </source>
</evidence>
<sequence>MTSFEQKQLCSRFVEPEKLDDLRTKQEIELMNGRPWTRQLPPPPVLPPFGPLEKISGRLDSFRSERFREYFDADAYRTNTLQGASDVQCGAAAAVAIAAGSPGVGAVMMMEGDHTDTAEYVQGSINGKPYSGWVGQTRLQAEDEVEMAVEWQHDHYQVYAIALPEERIISICPKCNMGHIAHAWWRIKNMVILTSLLITIIGFSFFVNFVVGDNHDRISFWGSNRVILLIMLGVASFVSGGIAFSAYKEYASTTCRLSEEILGLFDMVNPASINLKKKRKAHIKWLKTQGKWYPPDTEDRPACPSSKYPISRGEWYYY</sequence>
<dbReference type="EMBL" id="JALIGE010000076">
    <property type="protein sequence ID" value="MCS2163728.1"/>
    <property type="molecule type" value="Genomic_DNA"/>
</dbReference>
<keyword evidence="3" id="KW-1185">Reference proteome</keyword>
<name>A0ABT2E760_9ENTR</name>
<dbReference type="InterPro" id="IPR048130">
    <property type="entry name" value="T6SS_ExIF-like"/>
</dbReference>
<gene>
    <name evidence="2" type="ORF">MUU47_21890</name>
</gene>
<feature type="transmembrane region" description="Helical" evidence="1">
    <location>
        <begin position="190"/>
        <end position="211"/>
    </location>
</feature>
<protein>
    <submittedName>
        <fullName evidence="2">Uncharacterized protein</fullName>
    </submittedName>
</protein>
<dbReference type="Proteomes" id="UP001205357">
    <property type="component" value="Unassembled WGS sequence"/>
</dbReference>